<organism evidence="1 2">
    <name type="scientific">Paenibacillus aceti</name>
    <dbReference type="NCBI Taxonomy" id="1820010"/>
    <lineage>
        <taxon>Bacteria</taxon>
        <taxon>Bacillati</taxon>
        <taxon>Bacillota</taxon>
        <taxon>Bacilli</taxon>
        <taxon>Bacillales</taxon>
        <taxon>Paenibacillaceae</taxon>
        <taxon>Paenibacillus</taxon>
    </lineage>
</organism>
<evidence type="ECO:0000313" key="2">
    <source>
        <dbReference type="Proteomes" id="UP000608420"/>
    </source>
</evidence>
<dbReference type="Proteomes" id="UP000608420">
    <property type="component" value="Unassembled WGS sequence"/>
</dbReference>
<evidence type="ECO:0000313" key="1">
    <source>
        <dbReference type="EMBL" id="GGG03615.1"/>
    </source>
</evidence>
<keyword evidence="2" id="KW-1185">Reference proteome</keyword>
<proteinExistence type="predicted"/>
<comment type="caution">
    <text evidence="1">The sequence shown here is derived from an EMBL/GenBank/DDBJ whole genome shotgun (WGS) entry which is preliminary data.</text>
</comment>
<accession>A0ABQ1VXP8</accession>
<sequence>MGPRLKAPVGDLSIYRLVAAILKSSLRSAGDECKDCREFPLQNTENSLRLNASSNSGLNLGGTTSALVPMRTVRFFDFYIGQATIKDMNAYECHIREWGPG</sequence>
<dbReference type="EMBL" id="BMIW01000018">
    <property type="protein sequence ID" value="GGG03615.1"/>
    <property type="molecule type" value="Genomic_DNA"/>
</dbReference>
<protein>
    <submittedName>
        <fullName evidence="1">Uncharacterized protein</fullName>
    </submittedName>
</protein>
<gene>
    <name evidence="1" type="ORF">GCM10010913_26810</name>
</gene>
<reference evidence="2" key="1">
    <citation type="journal article" date="2019" name="Int. J. Syst. Evol. Microbiol.">
        <title>The Global Catalogue of Microorganisms (GCM) 10K type strain sequencing project: providing services to taxonomists for standard genome sequencing and annotation.</title>
        <authorList>
            <consortium name="The Broad Institute Genomics Platform"/>
            <consortium name="The Broad Institute Genome Sequencing Center for Infectious Disease"/>
            <person name="Wu L."/>
            <person name="Ma J."/>
        </authorList>
    </citation>
    <scope>NUCLEOTIDE SEQUENCE [LARGE SCALE GENOMIC DNA]</scope>
    <source>
        <strain evidence="2">CGMCC 1.15420</strain>
    </source>
</reference>
<name>A0ABQ1VXP8_9BACL</name>